<dbReference type="PANTHER" id="PTHR42693">
    <property type="entry name" value="ARYLSULFATASE FAMILY MEMBER"/>
    <property type="match status" value="1"/>
</dbReference>
<evidence type="ECO:0000256" key="3">
    <source>
        <dbReference type="ARBA" id="ARBA00022801"/>
    </source>
</evidence>
<evidence type="ECO:0000313" key="6">
    <source>
        <dbReference type="EMBL" id="OYO08646.1"/>
    </source>
</evidence>
<reference evidence="6 7" key="1">
    <citation type="submission" date="2017-07" db="EMBL/GenBank/DDBJ databases">
        <title>Draft whole genome sequences of clinical Proprionibacteriaceae strains.</title>
        <authorList>
            <person name="Bernier A.-M."/>
            <person name="Bernard K."/>
            <person name="Domingo M.-C."/>
        </authorList>
    </citation>
    <scope>NUCLEOTIDE SEQUENCE [LARGE SCALE GENOMIC DNA]</scope>
    <source>
        <strain evidence="6 7">NML 030167</strain>
    </source>
</reference>
<dbReference type="PANTHER" id="PTHR42693:SF53">
    <property type="entry name" value="ENDO-4-O-SULFATASE"/>
    <property type="match status" value="1"/>
</dbReference>
<organism evidence="6 7">
    <name type="scientific">Enemella evansiae</name>
    <dbReference type="NCBI Taxonomy" id="2016499"/>
    <lineage>
        <taxon>Bacteria</taxon>
        <taxon>Bacillati</taxon>
        <taxon>Actinomycetota</taxon>
        <taxon>Actinomycetes</taxon>
        <taxon>Propionibacteriales</taxon>
        <taxon>Propionibacteriaceae</taxon>
        <taxon>Enemella</taxon>
    </lineage>
</organism>
<dbReference type="InterPro" id="IPR017850">
    <property type="entry name" value="Alkaline_phosphatase_core_sf"/>
</dbReference>
<comment type="caution">
    <text evidence="6">The sequence shown here is derived from an EMBL/GenBank/DDBJ whole genome shotgun (WGS) entry which is preliminary data.</text>
</comment>
<comment type="similarity">
    <text evidence="1">Belongs to the sulfatase family.</text>
</comment>
<dbReference type="Gene3D" id="3.40.720.10">
    <property type="entry name" value="Alkaline Phosphatase, subunit A"/>
    <property type="match status" value="1"/>
</dbReference>
<evidence type="ECO:0000256" key="4">
    <source>
        <dbReference type="ARBA" id="ARBA00022837"/>
    </source>
</evidence>
<dbReference type="SUPFAM" id="SSF53649">
    <property type="entry name" value="Alkaline phosphatase-like"/>
    <property type="match status" value="1"/>
</dbReference>
<dbReference type="EMBL" id="NMVO01000018">
    <property type="protein sequence ID" value="OYO08646.1"/>
    <property type="molecule type" value="Genomic_DNA"/>
</dbReference>
<dbReference type="AlphaFoldDB" id="A0A255G2Q3"/>
<dbReference type="CDD" id="cd16027">
    <property type="entry name" value="SGSH"/>
    <property type="match status" value="1"/>
</dbReference>
<evidence type="ECO:0000256" key="2">
    <source>
        <dbReference type="ARBA" id="ARBA00022723"/>
    </source>
</evidence>
<dbReference type="InterPro" id="IPR024607">
    <property type="entry name" value="Sulfatase_CS"/>
</dbReference>
<dbReference type="GO" id="GO:0004065">
    <property type="term" value="F:arylsulfatase activity"/>
    <property type="evidence" value="ECO:0007669"/>
    <property type="project" value="TreeGrafter"/>
</dbReference>
<name>A0A255G2Q3_9ACTN</name>
<evidence type="ECO:0000256" key="1">
    <source>
        <dbReference type="ARBA" id="ARBA00008779"/>
    </source>
</evidence>
<dbReference type="PROSITE" id="PS00523">
    <property type="entry name" value="SULFATASE_1"/>
    <property type="match status" value="1"/>
</dbReference>
<dbReference type="InterPro" id="IPR000917">
    <property type="entry name" value="Sulfatase_N"/>
</dbReference>
<gene>
    <name evidence="6" type="ORF">CGZ94_19165</name>
</gene>
<dbReference type="RefSeq" id="WP_094406836.1">
    <property type="nucleotide sequence ID" value="NZ_NMVO01000018.1"/>
</dbReference>
<dbReference type="OrthoDB" id="9777306at2"/>
<keyword evidence="7" id="KW-1185">Reference proteome</keyword>
<keyword evidence="4" id="KW-0106">Calcium</keyword>
<keyword evidence="3" id="KW-0378">Hydrolase</keyword>
<evidence type="ECO:0000313" key="7">
    <source>
        <dbReference type="Proteomes" id="UP000215896"/>
    </source>
</evidence>
<proteinExistence type="inferred from homology"/>
<sequence>MQRPNIIYFHTHDTGRYIAPYGHAVPTPNLQRLAGDGVVFRQAYAAAPTCSPSRAALLTGQAPHTAGMLGLAHRGFGLHDNGQHLLHTLRAAGYHTAMVGQQHVSADPHILGYDEVFDTEDVRADWVLPPAEAYLAREHDRPFFLSIGLVETHTHPIDGQLFGYPPDDERWVAPAPTVADGPATRADMAGFHASARVADAALGRVLAALDAAGLTENTLIIVTTDHGIPLPGMKGTLSDRGTGVMLLLRGPGFRGGRVCDALVSQIDIFPTLCELLGIEVPGWVQGRSFLGVLDGGEINEEVYSELTWHVAYDPQRAIRTRRWKYVQRFSTRGLPTPANTDDSPSKDSWLAADWPDRERPFAELYDLALDPGEGTNLAGLPAYAEIETELRQRLAAWMRRTDDPLLAGPVPAPDGFWVDPDQVSAQVV</sequence>
<evidence type="ECO:0000259" key="5">
    <source>
        <dbReference type="Pfam" id="PF00884"/>
    </source>
</evidence>
<accession>A0A255G2Q3</accession>
<dbReference type="InterPro" id="IPR050738">
    <property type="entry name" value="Sulfatase"/>
</dbReference>
<keyword evidence="2" id="KW-0479">Metal-binding</keyword>
<protein>
    <submittedName>
        <fullName evidence="6">Sulfatase</fullName>
    </submittedName>
</protein>
<dbReference type="Proteomes" id="UP000215896">
    <property type="component" value="Unassembled WGS sequence"/>
</dbReference>
<dbReference type="GO" id="GO:0046872">
    <property type="term" value="F:metal ion binding"/>
    <property type="evidence" value="ECO:0007669"/>
    <property type="project" value="UniProtKB-KW"/>
</dbReference>
<dbReference type="Pfam" id="PF00884">
    <property type="entry name" value="Sulfatase"/>
    <property type="match status" value="1"/>
</dbReference>
<feature type="domain" description="Sulfatase N-terminal" evidence="5">
    <location>
        <begin position="4"/>
        <end position="278"/>
    </location>
</feature>